<dbReference type="EMBL" id="LOCL01000029">
    <property type="protein sequence ID" value="KUF18986.1"/>
    <property type="molecule type" value="Genomic_DNA"/>
</dbReference>
<evidence type="ECO:0000313" key="1">
    <source>
        <dbReference type="EMBL" id="KUF18986.1"/>
    </source>
</evidence>
<comment type="caution">
    <text evidence="1">The sequence shown here is derived from an EMBL/GenBank/DDBJ whole genome shotgun (WGS) entry which is preliminary data.</text>
</comment>
<organism evidence="1 2">
    <name type="scientific">Streptomyces silvensis</name>
    <dbReference type="NCBI Taxonomy" id="1765722"/>
    <lineage>
        <taxon>Bacteria</taxon>
        <taxon>Bacillati</taxon>
        <taxon>Actinomycetota</taxon>
        <taxon>Actinomycetes</taxon>
        <taxon>Kitasatosporales</taxon>
        <taxon>Streptomycetaceae</taxon>
        <taxon>Streptomyces</taxon>
    </lineage>
</organism>
<evidence type="ECO:0000313" key="2">
    <source>
        <dbReference type="Proteomes" id="UP000054804"/>
    </source>
</evidence>
<sequence length="120" mass="13513">MSAAAAAPWVWDRPEDGAIYREAVREAPGGDSARWHARDFVGRVLTAGFGEYYDYQDAVERHAVAAEDYEAEGREGARRPGRHLLVRVWLATLRLQVTFMRRQWRKSLPAALTAVGSDRA</sequence>
<accession>A0A0W7X8B6</accession>
<protein>
    <submittedName>
        <fullName evidence="1">Uncharacterized protein</fullName>
    </submittedName>
</protein>
<reference evidence="1 2" key="1">
    <citation type="submission" date="2015-12" db="EMBL/GenBank/DDBJ databases">
        <title>Draft genome sequence of Streptomyces silvensis ATCC 53525, a producer of novel hormone antagonists.</title>
        <authorList>
            <person name="Johnston C.W."/>
            <person name="Li Y."/>
            <person name="Magarvey N.A."/>
        </authorList>
    </citation>
    <scope>NUCLEOTIDE SEQUENCE [LARGE SCALE GENOMIC DNA]</scope>
    <source>
        <strain evidence="1 2">ATCC 53525</strain>
    </source>
</reference>
<keyword evidence="2" id="KW-1185">Reference proteome</keyword>
<name>A0A0W7X8B6_9ACTN</name>
<dbReference type="OrthoDB" id="5150226at2"/>
<dbReference type="RefSeq" id="WP_058847146.1">
    <property type="nucleotide sequence ID" value="NZ_LOCL01000029.1"/>
</dbReference>
<gene>
    <name evidence="1" type="ORF">AT728_08215</name>
</gene>
<dbReference type="Proteomes" id="UP000054804">
    <property type="component" value="Unassembled WGS sequence"/>
</dbReference>
<dbReference type="AlphaFoldDB" id="A0A0W7X8B6"/>
<proteinExistence type="predicted"/>